<keyword evidence="1" id="KW-1133">Transmembrane helix</keyword>
<dbReference type="PANTHER" id="PTHR46211">
    <property type="entry name" value="GLYCEROPHOSPHORYL DIESTER PHOSPHODIESTERASE"/>
    <property type="match status" value="1"/>
</dbReference>
<dbReference type="RefSeq" id="WP_272479995.1">
    <property type="nucleotide sequence ID" value="NZ_JAMQJZ010000008.1"/>
</dbReference>
<dbReference type="InterPro" id="IPR018476">
    <property type="entry name" value="GlyceroP-diester-Pdiesterase_M"/>
</dbReference>
<keyword evidence="1" id="KW-0812">Transmembrane</keyword>
<comment type="caution">
    <text evidence="3">The sequence shown here is derived from an EMBL/GenBank/DDBJ whole genome shotgun (WGS) entry which is preliminary data.</text>
</comment>
<dbReference type="GO" id="GO:0006629">
    <property type="term" value="P:lipid metabolic process"/>
    <property type="evidence" value="ECO:0007669"/>
    <property type="project" value="InterPro"/>
</dbReference>
<reference evidence="3" key="1">
    <citation type="submission" date="2022-06" db="EMBL/GenBank/DDBJ databases">
        <title>Aquibacillus sp. a new bacterium isolated from soil saline samples.</title>
        <authorList>
            <person name="Galisteo C."/>
            <person name="De La Haba R."/>
            <person name="Sanchez-Porro C."/>
            <person name="Ventosa A."/>
        </authorList>
    </citation>
    <scope>NUCLEOTIDE SEQUENCE</scope>
    <source>
        <strain evidence="3">JCM 12387</strain>
    </source>
</reference>
<dbReference type="EMBL" id="JAMQJZ010000008">
    <property type="protein sequence ID" value="MDC3420986.1"/>
    <property type="molecule type" value="Genomic_DNA"/>
</dbReference>
<dbReference type="PANTHER" id="PTHR46211:SF8">
    <property type="entry name" value="PHOSPHODIESTERASE"/>
    <property type="match status" value="1"/>
</dbReference>
<feature type="transmembrane region" description="Helical" evidence="1">
    <location>
        <begin position="61"/>
        <end position="88"/>
    </location>
</feature>
<accession>A0A9X4AIH2</accession>
<gene>
    <name evidence="3" type="ORF">NC661_11455</name>
</gene>
<dbReference type="SUPFAM" id="SSF51695">
    <property type="entry name" value="PLC-like phosphodiesterases"/>
    <property type="match status" value="1"/>
</dbReference>
<name>A0A9X4AIH2_9BACI</name>
<protein>
    <submittedName>
        <fullName evidence="3">Glycerophosphoryl diester phosphodiesterase membrane domain-containing protein</fullName>
    </submittedName>
</protein>
<organism evidence="3 4">
    <name type="scientific">Aquibacillus koreensis</name>
    <dbReference type="NCBI Taxonomy" id="279446"/>
    <lineage>
        <taxon>Bacteria</taxon>
        <taxon>Bacillati</taxon>
        <taxon>Bacillota</taxon>
        <taxon>Bacilli</taxon>
        <taxon>Bacillales</taxon>
        <taxon>Bacillaceae</taxon>
        <taxon>Aquibacillus</taxon>
    </lineage>
</organism>
<keyword evidence="1" id="KW-0472">Membrane</keyword>
<evidence type="ECO:0000259" key="2">
    <source>
        <dbReference type="PROSITE" id="PS51704"/>
    </source>
</evidence>
<evidence type="ECO:0000313" key="3">
    <source>
        <dbReference type="EMBL" id="MDC3420986.1"/>
    </source>
</evidence>
<feature type="transmembrane region" description="Helical" evidence="1">
    <location>
        <begin position="114"/>
        <end position="133"/>
    </location>
</feature>
<feature type="transmembrane region" description="Helical" evidence="1">
    <location>
        <begin position="161"/>
        <end position="187"/>
    </location>
</feature>
<sequence>MNSYKDFKASYKKYLTIELLFMLFSSFLFVPLISFLFNRILRVLGSNSLLNADVYKLGSSVSGIFGMLIITLVVIVILFLEFGVLIIITQKRYFQKDILITDAFLATLRRLPRLVGFGIFQLVPIFLLLIPFVDLSFVPALLDINIPIILINEWYESYYSLIIYAIVVLIVAYIFLRLIFTLHYFYIENKRIRHATRHSFKLTKHNHMRILYHLCVVNVFVFLAGFSLMRLGSFLAEYVDNYIPGHLIENLYITFSGYMAVIFSILLIPINIIIITRLFYKFKRDQEDVIEDTLTIKPHKRLHKMESNITTFFNRRKPILVTGVIVYLLGMFFVNYAFHDNMVYLRWDVDIASHRGDAENAPENSLSSIRSALNQGVDAIEIDVQMTQDGVIVLNHDKNLQRMAGIDSKINEMTYSEVAQVDIGRLHGEAFIGEKIPTLEEVVEEIVEMDVKLIIDIKAVDSTHTLAENLVTVIEEHEIGEETYVQSFDYDQLKDIRKLNSEIKLGQIMYLFAGDLSHLDVDFYTVRQSMLSERLVRNAQKQGREVWVWTVNIERNIREVLKYDIDGIITDHPEKIQRMLGITLASEEDNG</sequence>
<proteinExistence type="predicted"/>
<dbReference type="AlphaFoldDB" id="A0A9X4AIH2"/>
<keyword evidence="4" id="KW-1185">Reference proteome</keyword>
<feature type="transmembrane region" description="Helical" evidence="1">
    <location>
        <begin position="319"/>
        <end position="338"/>
    </location>
</feature>
<dbReference type="PROSITE" id="PS51704">
    <property type="entry name" value="GP_PDE"/>
    <property type="match status" value="1"/>
</dbReference>
<dbReference type="GO" id="GO:0008081">
    <property type="term" value="F:phosphoric diester hydrolase activity"/>
    <property type="evidence" value="ECO:0007669"/>
    <property type="project" value="InterPro"/>
</dbReference>
<evidence type="ECO:0000313" key="4">
    <source>
        <dbReference type="Proteomes" id="UP001145072"/>
    </source>
</evidence>
<dbReference type="Proteomes" id="UP001145072">
    <property type="component" value="Unassembled WGS sequence"/>
</dbReference>
<feature type="transmembrane region" description="Helical" evidence="1">
    <location>
        <begin position="251"/>
        <end position="274"/>
    </location>
</feature>
<dbReference type="Gene3D" id="3.20.20.190">
    <property type="entry name" value="Phosphatidylinositol (PI) phosphodiesterase"/>
    <property type="match status" value="1"/>
</dbReference>
<dbReference type="Pfam" id="PF03009">
    <property type="entry name" value="GDPD"/>
    <property type="match status" value="1"/>
</dbReference>
<feature type="transmembrane region" description="Helical" evidence="1">
    <location>
        <begin position="210"/>
        <end position="231"/>
    </location>
</feature>
<feature type="domain" description="GP-PDE" evidence="2">
    <location>
        <begin position="349"/>
        <end position="580"/>
    </location>
</feature>
<evidence type="ECO:0000256" key="1">
    <source>
        <dbReference type="SAM" id="Phobius"/>
    </source>
</evidence>
<dbReference type="InterPro" id="IPR030395">
    <property type="entry name" value="GP_PDE_dom"/>
</dbReference>
<dbReference type="InterPro" id="IPR017946">
    <property type="entry name" value="PLC-like_Pdiesterase_TIM-brl"/>
</dbReference>
<dbReference type="Pfam" id="PF10110">
    <property type="entry name" value="GPDPase_memb"/>
    <property type="match status" value="1"/>
</dbReference>
<feature type="transmembrane region" description="Helical" evidence="1">
    <location>
        <begin position="20"/>
        <end position="41"/>
    </location>
</feature>